<protein>
    <submittedName>
        <fullName evidence="2">Uncharacterized protein</fullName>
    </submittedName>
</protein>
<evidence type="ECO:0000313" key="2">
    <source>
        <dbReference type="EMBL" id="OEY98134.1"/>
    </source>
</evidence>
<keyword evidence="3" id="KW-1185">Reference proteome</keyword>
<dbReference type="EMBL" id="MKKK01000001">
    <property type="protein sequence ID" value="OEY98134.1"/>
    <property type="molecule type" value="Genomic_DNA"/>
</dbReference>
<proteinExistence type="predicted"/>
<dbReference type="AlphaFoldDB" id="A0A1E7RFI8"/>
<organism evidence="2 3">
    <name type="scientific">Acinetobacter qingfengensis</name>
    <dbReference type="NCBI Taxonomy" id="1262585"/>
    <lineage>
        <taxon>Bacteria</taxon>
        <taxon>Pseudomonadati</taxon>
        <taxon>Pseudomonadota</taxon>
        <taxon>Gammaproteobacteria</taxon>
        <taxon>Moraxellales</taxon>
        <taxon>Moraxellaceae</taxon>
        <taxon>Acinetobacter</taxon>
    </lineage>
</organism>
<dbReference type="Proteomes" id="UP000185895">
    <property type="component" value="Unassembled WGS sequence"/>
</dbReference>
<evidence type="ECO:0000313" key="3">
    <source>
        <dbReference type="Proteomes" id="UP000185895"/>
    </source>
</evidence>
<accession>A0A1E7RFI8</accession>
<keyword evidence="1" id="KW-0472">Membrane</keyword>
<keyword evidence="1" id="KW-1133">Transmembrane helix</keyword>
<keyword evidence="1" id="KW-0812">Transmembrane</keyword>
<dbReference type="OrthoDB" id="6717066at2"/>
<evidence type="ECO:0000256" key="1">
    <source>
        <dbReference type="SAM" id="Phobius"/>
    </source>
</evidence>
<name>A0A1E7RFI8_9GAMM</name>
<reference evidence="2 3" key="1">
    <citation type="submission" date="2016-09" db="EMBL/GenBank/DDBJ databases">
        <authorList>
            <person name="Capua I."/>
            <person name="De Benedictis P."/>
            <person name="Joannis T."/>
            <person name="Lombin L.H."/>
            <person name="Cattoli G."/>
        </authorList>
    </citation>
    <scope>NUCLEOTIDE SEQUENCE [LARGE SCALE GENOMIC DNA]</scope>
    <source>
        <strain evidence="2 3">ANC 4671</strain>
    </source>
</reference>
<dbReference type="STRING" id="1262585.BJI46_01030"/>
<comment type="caution">
    <text evidence="2">The sequence shown here is derived from an EMBL/GenBank/DDBJ whole genome shotgun (WGS) entry which is preliminary data.</text>
</comment>
<sequence>MAFDFLSYIVQQAEQQHPSIFTDETKLQRHELITHLIALHLAELQDIAEQKPDRLYEVIHEVEDDWLSKKSLKNIQEHDVAHAFFNHQRLKMQSAGLQTAHLLLTELKQLDQNANLEIDGLKELLQGQFLWMQQQVQSWFWDTIDKPEYKVVESEPEPEFDQAQVTKEFNQMIHQQNHEHHEPVVHVAAPNVEPVEASVLFKLINPIVALLIIIFLFKAIF</sequence>
<feature type="transmembrane region" description="Helical" evidence="1">
    <location>
        <begin position="199"/>
        <end position="217"/>
    </location>
</feature>
<dbReference type="RefSeq" id="WP_070068513.1">
    <property type="nucleotide sequence ID" value="NZ_MKKK01000001.1"/>
</dbReference>
<gene>
    <name evidence="2" type="ORF">BJI46_01030</name>
</gene>